<dbReference type="Proteomes" id="UP000266441">
    <property type="component" value="Unassembled WGS sequence"/>
</dbReference>
<gene>
    <name evidence="1" type="ORF">D1164_21785</name>
</gene>
<organism evidence="1 2">
    <name type="scientific">Mariniphaga sediminis</name>
    <dbReference type="NCBI Taxonomy" id="1628158"/>
    <lineage>
        <taxon>Bacteria</taxon>
        <taxon>Pseudomonadati</taxon>
        <taxon>Bacteroidota</taxon>
        <taxon>Bacteroidia</taxon>
        <taxon>Marinilabiliales</taxon>
        <taxon>Prolixibacteraceae</taxon>
        <taxon>Mariniphaga</taxon>
    </lineage>
</organism>
<dbReference type="InterPro" id="IPR036278">
    <property type="entry name" value="Sialidase_sf"/>
</dbReference>
<name>A0A399CSS7_9BACT</name>
<sequence>MKFYKKTIPSQKYTGRRRFLKNSLAGGISILFLPLNAKSFWLDEGKISYDLALDNPTRYFDGENCFVHPRVGIVPGVGKHGMPRAVMTMTTQDLSGSDVFRAAYGLKTDDLGKTWSTPKELPGLAPRYEIIDGERRPVALSDFWPTRHKASKMLLGTGHTVVYTPEWKVTHPRPRHTSYSVYNPELGGWLAWKKLEMPDPDKFYDCGAGSVQRYDKPDGTILLPVYFRPHGAGQVSSVTVVRCSFYNGNLSYIEHGDELKLDIPRGYGEPSLTFFKGQYFMTLRNDKQGYVTKGPDGLHFDEPRVWTFDDGEELGNYNTQQHWVTHSDGLFLVYTRRGADNDHVFRHRAPLFMAQVDPENLCVIRETEQILVPERGARLGNFGVTDISPNETWVTVSEWMQPKGVEKYGSDGSVFVARIHWDKPNRSFG</sequence>
<keyword evidence="2" id="KW-1185">Reference proteome</keyword>
<evidence type="ECO:0000313" key="2">
    <source>
        <dbReference type="Proteomes" id="UP000266441"/>
    </source>
</evidence>
<evidence type="ECO:0000313" key="1">
    <source>
        <dbReference type="EMBL" id="RIH63064.1"/>
    </source>
</evidence>
<protein>
    <submittedName>
        <fullName evidence="1">Exo-alpha-sialidase</fullName>
    </submittedName>
</protein>
<proteinExistence type="predicted"/>
<dbReference type="SUPFAM" id="SSF50939">
    <property type="entry name" value="Sialidases"/>
    <property type="match status" value="1"/>
</dbReference>
<dbReference type="RefSeq" id="WP_119352025.1">
    <property type="nucleotide sequence ID" value="NZ_QWET01000027.1"/>
</dbReference>
<comment type="caution">
    <text evidence="1">The sequence shown here is derived from an EMBL/GenBank/DDBJ whole genome shotgun (WGS) entry which is preliminary data.</text>
</comment>
<dbReference type="EMBL" id="QWET01000027">
    <property type="protein sequence ID" value="RIH63064.1"/>
    <property type="molecule type" value="Genomic_DNA"/>
</dbReference>
<reference evidence="1 2" key="1">
    <citation type="journal article" date="2015" name="Int. J. Syst. Evol. Microbiol.">
        <title>Mariniphaga sediminis sp. nov., isolated from coastal sediment.</title>
        <authorList>
            <person name="Wang F.Q."/>
            <person name="Shen Q.Y."/>
            <person name="Chen G.J."/>
            <person name="Du Z.J."/>
        </authorList>
    </citation>
    <scope>NUCLEOTIDE SEQUENCE [LARGE SCALE GENOMIC DNA]</scope>
    <source>
        <strain evidence="1 2">SY21</strain>
    </source>
</reference>
<dbReference type="OrthoDB" id="833750at2"/>
<accession>A0A399CSS7</accession>
<dbReference type="AlphaFoldDB" id="A0A399CSS7"/>